<proteinExistence type="predicted"/>
<evidence type="ECO:0000313" key="1">
    <source>
        <dbReference type="EMBL" id="CCA74155.1"/>
    </source>
</evidence>
<reference evidence="1 2" key="1">
    <citation type="journal article" date="2011" name="PLoS Pathog.">
        <title>Endophytic Life Strategies Decoded by Genome and Transcriptome Analyses of the Mutualistic Root Symbiont Piriformospora indica.</title>
        <authorList>
            <person name="Zuccaro A."/>
            <person name="Lahrmann U."/>
            <person name="Guldener U."/>
            <person name="Langen G."/>
            <person name="Pfiffi S."/>
            <person name="Biedenkopf D."/>
            <person name="Wong P."/>
            <person name="Samans B."/>
            <person name="Grimm C."/>
            <person name="Basiewicz M."/>
            <person name="Murat C."/>
            <person name="Martin F."/>
            <person name="Kogel K.H."/>
        </authorList>
    </citation>
    <scope>NUCLEOTIDE SEQUENCE [LARGE SCALE GENOMIC DNA]</scope>
    <source>
        <strain evidence="1 2">DSM 11827</strain>
    </source>
</reference>
<gene>
    <name evidence="1" type="ORF">PIIN_08108</name>
</gene>
<keyword evidence="2" id="KW-1185">Reference proteome</keyword>
<accession>G4TS62</accession>
<dbReference type="AlphaFoldDB" id="G4TS62"/>
<protein>
    <submittedName>
        <fullName evidence="1">Uncharacterized protein</fullName>
    </submittedName>
</protein>
<dbReference type="EMBL" id="CAFZ01000284">
    <property type="protein sequence ID" value="CCA74155.1"/>
    <property type="molecule type" value="Genomic_DNA"/>
</dbReference>
<sequence>MIICPISVHSSTISLQGKPSLYIVLIQPVKYIELLEYYSSYTQDDTNGPNCPFKGPYDLVIPTPPPTISRLTESDEDAKNLTPSASEMEAFEAFIHPGCLSVDPTAGFGDQDIQSEWDGIDDKEATLIQDCNDCCSNKQESDGIVHEAQEHTDWVLAMVRILWQECRILEGGIFSLGKYTVSQAAASFSRGN</sequence>
<dbReference type="InParanoid" id="G4TS62"/>
<name>G4TS62_SERID</name>
<dbReference type="Proteomes" id="UP000007148">
    <property type="component" value="Unassembled WGS sequence"/>
</dbReference>
<organism evidence="1 2">
    <name type="scientific">Serendipita indica (strain DSM 11827)</name>
    <name type="common">Root endophyte fungus</name>
    <name type="synonym">Piriformospora indica</name>
    <dbReference type="NCBI Taxonomy" id="1109443"/>
    <lineage>
        <taxon>Eukaryota</taxon>
        <taxon>Fungi</taxon>
        <taxon>Dikarya</taxon>
        <taxon>Basidiomycota</taxon>
        <taxon>Agaricomycotina</taxon>
        <taxon>Agaricomycetes</taxon>
        <taxon>Sebacinales</taxon>
        <taxon>Serendipitaceae</taxon>
        <taxon>Serendipita</taxon>
    </lineage>
</organism>
<dbReference type="HOGENOM" id="CLU_1415680_0_0_1"/>
<evidence type="ECO:0000313" key="2">
    <source>
        <dbReference type="Proteomes" id="UP000007148"/>
    </source>
</evidence>
<comment type="caution">
    <text evidence="1">The sequence shown here is derived from an EMBL/GenBank/DDBJ whole genome shotgun (WGS) entry which is preliminary data.</text>
</comment>